<keyword evidence="3" id="KW-0597">Phosphoprotein</keyword>
<dbReference type="InterPro" id="IPR050482">
    <property type="entry name" value="Sensor_HK_TwoCompSys"/>
</dbReference>
<dbReference type="EC" id="2.7.13.3" evidence="2"/>
<protein>
    <recommendedName>
        <fullName evidence="2">histidine kinase</fullName>
        <ecNumber evidence="2">2.7.13.3</ecNumber>
    </recommendedName>
</protein>
<evidence type="ECO:0000256" key="5">
    <source>
        <dbReference type="ARBA" id="ARBA00022741"/>
    </source>
</evidence>
<organism evidence="12 13">
    <name type="scientific">Microlunatus soli</name>
    <dbReference type="NCBI Taxonomy" id="630515"/>
    <lineage>
        <taxon>Bacteria</taxon>
        <taxon>Bacillati</taxon>
        <taxon>Actinomycetota</taxon>
        <taxon>Actinomycetes</taxon>
        <taxon>Propionibacteriales</taxon>
        <taxon>Propionibacteriaceae</taxon>
        <taxon>Microlunatus</taxon>
    </lineage>
</organism>
<evidence type="ECO:0000256" key="6">
    <source>
        <dbReference type="ARBA" id="ARBA00022777"/>
    </source>
</evidence>
<dbReference type="GO" id="GO:0046983">
    <property type="term" value="F:protein dimerization activity"/>
    <property type="evidence" value="ECO:0007669"/>
    <property type="project" value="InterPro"/>
</dbReference>
<dbReference type="Pfam" id="PF07730">
    <property type="entry name" value="HisKA_3"/>
    <property type="match status" value="1"/>
</dbReference>
<evidence type="ECO:0000256" key="4">
    <source>
        <dbReference type="ARBA" id="ARBA00022679"/>
    </source>
</evidence>
<dbReference type="Proteomes" id="UP000199103">
    <property type="component" value="Chromosome I"/>
</dbReference>
<gene>
    <name evidence="12" type="ORF">SAMN04489812_0285</name>
</gene>
<evidence type="ECO:0000256" key="2">
    <source>
        <dbReference type="ARBA" id="ARBA00012438"/>
    </source>
</evidence>
<evidence type="ECO:0000259" key="11">
    <source>
        <dbReference type="Pfam" id="PF07730"/>
    </source>
</evidence>
<dbReference type="GO" id="GO:0000155">
    <property type="term" value="F:phosphorelay sensor kinase activity"/>
    <property type="evidence" value="ECO:0007669"/>
    <property type="project" value="InterPro"/>
</dbReference>
<keyword evidence="4" id="KW-0808">Transferase</keyword>
<dbReference type="AlphaFoldDB" id="A0A1H1MWG5"/>
<dbReference type="PANTHER" id="PTHR24421:SF10">
    <property type="entry name" value="NITRATE_NITRITE SENSOR PROTEIN NARQ"/>
    <property type="match status" value="1"/>
</dbReference>
<dbReference type="CDD" id="cd16917">
    <property type="entry name" value="HATPase_UhpB-NarQ-NarX-like"/>
    <property type="match status" value="1"/>
</dbReference>
<dbReference type="Pfam" id="PF02518">
    <property type="entry name" value="HATPase_c"/>
    <property type="match status" value="1"/>
</dbReference>
<sequence length="406" mass="43186">MKSAENRNPLLGVGTYAGRVRPPFDRLLSMARPVVGVGLGAVSWPVDLVAAIVTAVLRGGRMPLLVSGWQCRRVQRWIGFGQAAPPAPTSVPRSVGYLLTRVPIGLLAAVVLGLLLYGCWAVVAVLGSWLFDLHLPVADSVATVPVRSMTVAALVPVGLILLFLDLTGIAGVAALDRLAAEHWFRPTRSELLQRRVEELTVSRHDLIRALDSERSRIERDLHDGIQQRVVALGLLVGRARRQLEPQQAGSALLEQAQREAADLLDDLRDVAWRVSPATLESEGLAAALHRLAEQAGTPVTVHWAAPTRLPAAVESCVFHLVSEALTNVARHARATRTDVRLDGPTGTASDRRLSVRVTDDGVGGAVPRPGHGLAGLTGRVEAAGGTLSISSPPSGPTRLEAVLPCT</sequence>
<keyword evidence="9" id="KW-0472">Membrane</keyword>
<evidence type="ECO:0000256" key="7">
    <source>
        <dbReference type="ARBA" id="ARBA00022840"/>
    </source>
</evidence>
<keyword evidence="6 12" id="KW-0418">Kinase</keyword>
<feature type="domain" description="Histidine kinase/HSP90-like ATPase" evidence="10">
    <location>
        <begin position="317"/>
        <end position="404"/>
    </location>
</feature>
<keyword evidence="7" id="KW-0067">ATP-binding</keyword>
<dbReference type="SUPFAM" id="SSF55874">
    <property type="entry name" value="ATPase domain of HSP90 chaperone/DNA topoisomerase II/histidine kinase"/>
    <property type="match status" value="1"/>
</dbReference>
<keyword evidence="5" id="KW-0547">Nucleotide-binding</keyword>
<evidence type="ECO:0000256" key="9">
    <source>
        <dbReference type="SAM" id="Phobius"/>
    </source>
</evidence>
<evidence type="ECO:0000313" key="13">
    <source>
        <dbReference type="Proteomes" id="UP000199103"/>
    </source>
</evidence>
<evidence type="ECO:0000259" key="10">
    <source>
        <dbReference type="Pfam" id="PF02518"/>
    </source>
</evidence>
<keyword evidence="9" id="KW-1133">Transmembrane helix</keyword>
<dbReference type="EMBL" id="LT629772">
    <property type="protein sequence ID" value="SDR91030.1"/>
    <property type="molecule type" value="Genomic_DNA"/>
</dbReference>
<accession>A0A1H1MWG5</accession>
<feature type="transmembrane region" description="Helical" evidence="9">
    <location>
        <begin position="151"/>
        <end position="175"/>
    </location>
</feature>
<feature type="domain" description="Signal transduction histidine kinase subgroup 3 dimerisation and phosphoacceptor" evidence="11">
    <location>
        <begin position="213"/>
        <end position="278"/>
    </location>
</feature>
<dbReference type="Gene3D" id="1.20.5.1930">
    <property type="match status" value="1"/>
</dbReference>
<feature type="transmembrane region" description="Helical" evidence="9">
    <location>
        <begin position="34"/>
        <end position="57"/>
    </location>
</feature>
<dbReference type="InterPro" id="IPR003594">
    <property type="entry name" value="HATPase_dom"/>
</dbReference>
<feature type="transmembrane region" description="Helical" evidence="9">
    <location>
        <begin position="106"/>
        <end position="131"/>
    </location>
</feature>
<evidence type="ECO:0000313" key="12">
    <source>
        <dbReference type="EMBL" id="SDR91030.1"/>
    </source>
</evidence>
<keyword evidence="9" id="KW-0812">Transmembrane</keyword>
<comment type="catalytic activity">
    <reaction evidence="1">
        <text>ATP + protein L-histidine = ADP + protein N-phospho-L-histidine.</text>
        <dbReference type="EC" id="2.7.13.3"/>
    </reaction>
</comment>
<dbReference type="GO" id="GO:0005524">
    <property type="term" value="F:ATP binding"/>
    <property type="evidence" value="ECO:0007669"/>
    <property type="project" value="UniProtKB-KW"/>
</dbReference>
<dbReference type="GO" id="GO:0016020">
    <property type="term" value="C:membrane"/>
    <property type="evidence" value="ECO:0007669"/>
    <property type="project" value="InterPro"/>
</dbReference>
<keyword evidence="8" id="KW-0902">Two-component regulatory system</keyword>
<evidence type="ECO:0000256" key="1">
    <source>
        <dbReference type="ARBA" id="ARBA00000085"/>
    </source>
</evidence>
<dbReference type="InterPro" id="IPR011712">
    <property type="entry name" value="Sig_transdc_His_kin_sub3_dim/P"/>
</dbReference>
<dbReference type="Gene3D" id="3.30.565.10">
    <property type="entry name" value="Histidine kinase-like ATPase, C-terminal domain"/>
    <property type="match status" value="1"/>
</dbReference>
<dbReference type="InterPro" id="IPR036890">
    <property type="entry name" value="HATPase_C_sf"/>
</dbReference>
<dbReference type="STRING" id="630515.SAMN04489812_0285"/>
<dbReference type="PANTHER" id="PTHR24421">
    <property type="entry name" value="NITRATE/NITRITE SENSOR PROTEIN NARX-RELATED"/>
    <property type="match status" value="1"/>
</dbReference>
<evidence type="ECO:0000256" key="8">
    <source>
        <dbReference type="ARBA" id="ARBA00023012"/>
    </source>
</evidence>
<name>A0A1H1MWG5_9ACTN</name>
<evidence type="ECO:0000256" key="3">
    <source>
        <dbReference type="ARBA" id="ARBA00022553"/>
    </source>
</evidence>
<keyword evidence="13" id="KW-1185">Reference proteome</keyword>
<reference evidence="12 13" key="1">
    <citation type="submission" date="2016-10" db="EMBL/GenBank/DDBJ databases">
        <authorList>
            <person name="de Groot N.N."/>
        </authorList>
    </citation>
    <scope>NUCLEOTIDE SEQUENCE [LARGE SCALE GENOMIC DNA]</scope>
    <source>
        <strain evidence="12 13">DSM 21800</strain>
    </source>
</reference>
<proteinExistence type="predicted"/>